<reference evidence="2" key="2">
    <citation type="submission" date="2015-01" db="EMBL/GenBank/DDBJ databases">
        <title>Evolutionary Origins and Diversification of the Mycorrhizal Mutualists.</title>
        <authorList>
            <consortium name="DOE Joint Genome Institute"/>
            <consortium name="Mycorrhizal Genomics Consortium"/>
            <person name="Kohler A."/>
            <person name="Kuo A."/>
            <person name="Nagy L.G."/>
            <person name="Floudas D."/>
            <person name="Copeland A."/>
            <person name="Barry K.W."/>
            <person name="Cichocki N."/>
            <person name="Veneault-Fourrey C."/>
            <person name="LaButti K."/>
            <person name="Lindquist E.A."/>
            <person name="Lipzen A."/>
            <person name="Lundell T."/>
            <person name="Morin E."/>
            <person name="Murat C."/>
            <person name="Riley R."/>
            <person name="Ohm R."/>
            <person name="Sun H."/>
            <person name="Tunlid A."/>
            <person name="Henrissat B."/>
            <person name="Grigoriev I.V."/>
            <person name="Hibbett D.S."/>
            <person name="Martin F."/>
        </authorList>
    </citation>
    <scope>NUCLEOTIDE SEQUENCE [LARGE SCALE GENOMIC DNA]</scope>
    <source>
        <strain evidence="2">Marx 270</strain>
    </source>
</reference>
<sequence length="72" mass="8104">MAITVGSAEMPKASGDLWNSVAPVTWHYIPVQLLQCVAWHLVSQLRLIFVSCFCCDILYCKDQKVLCISFLV</sequence>
<dbReference type="InParanoid" id="A0A0C3PZA5"/>
<dbReference type="Proteomes" id="UP000054217">
    <property type="component" value="Unassembled WGS sequence"/>
</dbReference>
<keyword evidence="2" id="KW-1185">Reference proteome</keyword>
<reference evidence="1 2" key="1">
    <citation type="submission" date="2014-04" db="EMBL/GenBank/DDBJ databases">
        <authorList>
            <consortium name="DOE Joint Genome Institute"/>
            <person name="Kuo A."/>
            <person name="Kohler A."/>
            <person name="Costa M.D."/>
            <person name="Nagy L.G."/>
            <person name="Floudas D."/>
            <person name="Copeland A."/>
            <person name="Barry K.W."/>
            <person name="Cichocki N."/>
            <person name="Veneault-Fourrey C."/>
            <person name="LaButti K."/>
            <person name="Lindquist E.A."/>
            <person name="Lipzen A."/>
            <person name="Lundell T."/>
            <person name="Morin E."/>
            <person name="Murat C."/>
            <person name="Sun H."/>
            <person name="Tunlid A."/>
            <person name="Henrissat B."/>
            <person name="Grigoriev I.V."/>
            <person name="Hibbett D.S."/>
            <person name="Martin F."/>
            <person name="Nordberg H.P."/>
            <person name="Cantor M.N."/>
            <person name="Hua S.X."/>
        </authorList>
    </citation>
    <scope>NUCLEOTIDE SEQUENCE [LARGE SCALE GENOMIC DNA]</scope>
    <source>
        <strain evidence="1 2">Marx 270</strain>
    </source>
</reference>
<protein>
    <submittedName>
        <fullName evidence="1">Uncharacterized protein</fullName>
    </submittedName>
</protein>
<dbReference type="HOGENOM" id="CLU_2723185_0_0_1"/>
<dbReference type="EMBL" id="KN831944">
    <property type="protein sequence ID" value="KIO14714.1"/>
    <property type="molecule type" value="Genomic_DNA"/>
</dbReference>
<gene>
    <name evidence="1" type="ORF">M404DRAFT_182890</name>
</gene>
<proteinExistence type="predicted"/>
<accession>A0A0C3PZA5</accession>
<evidence type="ECO:0000313" key="2">
    <source>
        <dbReference type="Proteomes" id="UP000054217"/>
    </source>
</evidence>
<evidence type="ECO:0000313" key="1">
    <source>
        <dbReference type="EMBL" id="KIO14714.1"/>
    </source>
</evidence>
<dbReference type="AlphaFoldDB" id="A0A0C3PZA5"/>
<name>A0A0C3PZA5_PISTI</name>
<organism evidence="1 2">
    <name type="scientific">Pisolithus tinctorius Marx 270</name>
    <dbReference type="NCBI Taxonomy" id="870435"/>
    <lineage>
        <taxon>Eukaryota</taxon>
        <taxon>Fungi</taxon>
        <taxon>Dikarya</taxon>
        <taxon>Basidiomycota</taxon>
        <taxon>Agaricomycotina</taxon>
        <taxon>Agaricomycetes</taxon>
        <taxon>Agaricomycetidae</taxon>
        <taxon>Boletales</taxon>
        <taxon>Sclerodermatineae</taxon>
        <taxon>Pisolithaceae</taxon>
        <taxon>Pisolithus</taxon>
    </lineage>
</organism>